<evidence type="ECO:0000313" key="3">
    <source>
        <dbReference type="EnsemblMetazoa" id="CPIJ016834-PA"/>
    </source>
</evidence>
<proteinExistence type="predicted"/>
<evidence type="ECO:0000313" key="2">
    <source>
        <dbReference type="EMBL" id="EDS44831.1"/>
    </source>
</evidence>
<protein>
    <submittedName>
        <fullName evidence="2 3">Uncharacterized protein</fullName>
    </submittedName>
</protein>
<dbReference type="VEuPathDB" id="VectorBase:CPIJ016834"/>
<gene>
    <name evidence="3" type="primary">6050801</name>
    <name evidence="2" type="ORF">CpipJ_CPIJ016834</name>
</gene>
<dbReference type="KEGG" id="cqu:CpipJ_CPIJ016834"/>
<dbReference type="EnsemblMetazoa" id="CPIJ016834-RA">
    <property type="protein sequence ID" value="CPIJ016834-PA"/>
    <property type="gene ID" value="CPIJ016834"/>
</dbReference>
<feature type="transmembrane region" description="Helical" evidence="1">
    <location>
        <begin position="67"/>
        <end position="89"/>
    </location>
</feature>
<sequence length="258" mass="29338">MNATLEWEIDVYELDFDPGFNESFTHLALFNRMNKISVEFEYVLMPTIDGYCMIMYETPIGSYFQHLLIPFDTGVWIILSGTIFLLLLVNRLFNHHLPQDIVIAYFFGLNIPEHQMKIVESVLAGGFPPPNFLPNNRLRSVFRRLAAASRRLEFGVIGPEQQKNHDVIITEEFPQNSIATPGNVKLDPEIEVNESFEESKLESGNFEEGELELEEKSVQPTALEQDVALIESTLFGNLVLGSESENLDQPNTELEPIS</sequence>
<name>B0XCG9_CULQU</name>
<dbReference type="AlphaFoldDB" id="B0XCG9"/>
<keyword evidence="1" id="KW-1133">Transmembrane helix</keyword>
<dbReference type="EMBL" id="DS232692">
    <property type="protein sequence ID" value="EDS44831.1"/>
    <property type="molecule type" value="Genomic_DNA"/>
</dbReference>
<dbReference type="Proteomes" id="UP000002320">
    <property type="component" value="Unassembled WGS sequence"/>
</dbReference>
<keyword evidence="1" id="KW-0812">Transmembrane</keyword>
<dbReference type="HOGENOM" id="CLU_1078717_0_0_1"/>
<keyword evidence="1" id="KW-0472">Membrane</keyword>
<accession>B0XCG9</accession>
<reference evidence="2" key="1">
    <citation type="submission" date="2007-03" db="EMBL/GenBank/DDBJ databases">
        <title>Annotation of Culex pipiens quinquefasciatus.</title>
        <authorList>
            <consortium name="The Broad Institute Genome Sequencing Platform"/>
            <person name="Atkinson P.W."/>
            <person name="Hemingway J."/>
            <person name="Christensen B.M."/>
            <person name="Higgs S."/>
            <person name="Kodira C."/>
            <person name="Hannick L."/>
            <person name="Megy K."/>
            <person name="O'Leary S."/>
            <person name="Pearson M."/>
            <person name="Haas B.J."/>
            <person name="Mauceli E."/>
            <person name="Wortman J.R."/>
            <person name="Lee N.H."/>
            <person name="Guigo R."/>
            <person name="Stanke M."/>
            <person name="Alvarado L."/>
            <person name="Amedeo P."/>
            <person name="Antoine C.H."/>
            <person name="Arensburger P."/>
            <person name="Bidwell S.L."/>
            <person name="Crawford M."/>
            <person name="Camaro F."/>
            <person name="Devon K."/>
            <person name="Engels R."/>
            <person name="Hammond M."/>
            <person name="Howarth C."/>
            <person name="Koehrsen M."/>
            <person name="Lawson D."/>
            <person name="Montgomery P."/>
            <person name="Nene V."/>
            <person name="Nusbaum C."/>
            <person name="Puiu D."/>
            <person name="Romero-Severson J."/>
            <person name="Severson D.W."/>
            <person name="Shumway M."/>
            <person name="Sisk P."/>
            <person name="Stolte C."/>
            <person name="Zeng Q."/>
            <person name="Eisenstadt E."/>
            <person name="Fraser-Liggett C."/>
            <person name="Strausberg R."/>
            <person name="Galagan J."/>
            <person name="Birren B."/>
            <person name="Collins F.H."/>
        </authorList>
    </citation>
    <scope>NUCLEOTIDE SEQUENCE [LARGE SCALE GENOMIC DNA]</scope>
    <source>
        <strain evidence="2">JHB</strain>
    </source>
</reference>
<reference evidence="3" key="2">
    <citation type="submission" date="2021-02" db="UniProtKB">
        <authorList>
            <consortium name="EnsemblMetazoa"/>
        </authorList>
    </citation>
    <scope>IDENTIFICATION</scope>
    <source>
        <strain evidence="3">JHB</strain>
    </source>
</reference>
<keyword evidence="4" id="KW-1185">Reference proteome</keyword>
<organism>
    <name type="scientific">Culex quinquefasciatus</name>
    <name type="common">Southern house mosquito</name>
    <name type="synonym">Culex pungens</name>
    <dbReference type="NCBI Taxonomy" id="7176"/>
    <lineage>
        <taxon>Eukaryota</taxon>
        <taxon>Metazoa</taxon>
        <taxon>Ecdysozoa</taxon>
        <taxon>Arthropoda</taxon>
        <taxon>Hexapoda</taxon>
        <taxon>Insecta</taxon>
        <taxon>Pterygota</taxon>
        <taxon>Neoptera</taxon>
        <taxon>Endopterygota</taxon>
        <taxon>Diptera</taxon>
        <taxon>Nematocera</taxon>
        <taxon>Culicoidea</taxon>
        <taxon>Culicidae</taxon>
        <taxon>Culicinae</taxon>
        <taxon>Culicini</taxon>
        <taxon>Culex</taxon>
        <taxon>Culex</taxon>
    </lineage>
</organism>
<evidence type="ECO:0000313" key="4">
    <source>
        <dbReference type="Proteomes" id="UP000002320"/>
    </source>
</evidence>
<dbReference type="InParanoid" id="B0XCG9"/>
<evidence type="ECO:0000256" key="1">
    <source>
        <dbReference type="SAM" id="Phobius"/>
    </source>
</evidence>